<evidence type="ECO:0000313" key="10">
    <source>
        <dbReference type="Proteomes" id="UP001302719"/>
    </source>
</evidence>
<dbReference type="GO" id="GO:0051603">
    <property type="term" value="P:proteolysis involved in protein catabolic process"/>
    <property type="evidence" value="ECO:0007669"/>
    <property type="project" value="TreeGrafter"/>
</dbReference>
<keyword evidence="2" id="KW-0479">Metal-binding</keyword>
<feature type="domain" description="Peptidase M48" evidence="8">
    <location>
        <begin position="78"/>
        <end position="264"/>
    </location>
</feature>
<name>A0AA96GAG4_9BACT</name>
<dbReference type="InterPro" id="IPR001915">
    <property type="entry name" value="Peptidase_M48"/>
</dbReference>
<keyword evidence="5 6" id="KW-0482">Metalloprotease</keyword>
<accession>A0AA96GAG4</accession>
<dbReference type="AlphaFoldDB" id="A0AA96GAG4"/>
<keyword evidence="4 6" id="KW-0862">Zinc</keyword>
<evidence type="ECO:0000256" key="6">
    <source>
        <dbReference type="RuleBase" id="RU003983"/>
    </source>
</evidence>
<dbReference type="KEGG" id="nall:PP769_15935"/>
<evidence type="ECO:0000256" key="3">
    <source>
        <dbReference type="ARBA" id="ARBA00022801"/>
    </source>
</evidence>
<gene>
    <name evidence="9" type="ORF">PP769_15935</name>
</gene>
<dbReference type="CDD" id="cd07331">
    <property type="entry name" value="M48C_Oma1_like"/>
    <property type="match status" value="1"/>
</dbReference>
<organism evidence="9 10">
    <name type="scientific">Candidatus Nitrospira allomarina</name>
    <dbReference type="NCBI Taxonomy" id="3020900"/>
    <lineage>
        <taxon>Bacteria</taxon>
        <taxon>Pseudomonadati</taxon>
        <taxon>Nitrospirota</taxon>
        <taxon>Nitrospiria</taxon>
        <taxon>Nitrospirales</taxon>
        <taxon>Nitrospiraceae</taxon>
        <taxon>Nitrospira</taxon>
    </lineage>
</organism>
<dbReference type="Proteomes" id="UP001302719">
    <property type="component" value="Chromosome"/>
</dbReference>
<reference evidence="9 10" key="1">
    <citation type="submission" date="2023-01" db="EMBL/GenBank/DDBJ databases">
        <title>Cultivation and genomic characterization of new, ubiquitous marine nitrite-oxidizing bacteria from the Nitrospirales.</title>
        <authorList>
            <person name="Mueller A.J."/>
            <person name="Daebeler A."/>
            <person name="Herbold C.W."/>
            <person name="Kirkegaard R.H."/>
            <person name="Daims H."/>
        </authorList>
    </citation>
    <scope>NUCLEOTIDE SEQUENCE [LARGE SCALE GENOMIC DNA]</scope>
    <source>
        <strain evidence="9 10">VA</strain>
    </source>
</reference>
<evidence type="ECO:0000256" key="5">
    <source>
        <dbReference type="ARBA" id="ARBA00023049"/>
    </source>
</evidence>
<dbReference type="GO" id="GO:0016020">
    <property type="term" value="C:membrane"/>
    <property type="evidence" value="ECO:0007669"/>
    <property type="project" value="TreeGrafter"/>
</dbReference>
<feature type="compositionally biased region" description="Pro residues" evidence="7">
    <location>
        <begin position="287"/>
        <end position="297"/>
    </location>
</feature>
<evidence type="ECO:0000256" key="7">
    <source>
        <dbReference type="SAM" id="MobiDB-lite"/>
    </source>
</evidence>
<evidence type="ECO:0000256" key="4">
    <source>
        <dbReference type="ARBA" id="ARBA00022833"/>
    </source>
</evidence>
<evidence type="ECO:0000256" key="2">
    <source>
        <dbReference type="ARBA" id="ARBA00022723"/>
    </source>
</evidence>
<evidence type="ECO:0000313" key="9">
    <source>
        <dbReference type="EMBL" id="WNM57442.1"/>
    </source>
</evidence>
<dbReference type="PANTHER" id="PTHR22726:SF1">
    <property type="entry name" value="METALLOENDOPEPTIDASE OMA1, MITOCHONDRIAL"/>
    <property type="match status" value="1"/>
</dbReference>
<dbReference type="GO" id="GO:0004222">
    <property type="term" value="F:metalloendopeptidase activity"/>
    <property type="evidence" value="ECO:0007669"/>
    <property type="project" value="InterPro"/>
</dbReference>
<dbReference type="GO" id="GO:0046872">
    <property type="term" value="F:metal ion binding"/>
    <property type="evidence" value="ECO:0007669"/>
    <property type="project" value="UniProtKB-KW"/>
</dbReference>
<keyword evidence="3 6" id="KW-0378">Hydrolase</keyword>
<evidence type="ECO:0000259" key="8">
    <source>
        <dbReference type="Pfam" id="PF01435"/>
    </source>
</evidence>
<keyword evidence="1 6" id="KW-0645">Protease</keyword>
<comment type="cofactor">
    <cofactor evidence="6">
        <name>Zn(2+)</name>
        <dbReference type="ChEBI" id="CHEBI:29105"/>
    </cofactor>
    <text evidence="6">Binds 1 zinc ion per subunit.</text>
</comment>
<keyword evidence="10" id="KW-1185">Reference proteome</keyword>
<sequence length="305" mass="33107">MSIPRWVTTDGRIFFCVLFLNILIAGCQTNPYTQRSQLLLMPSGQMNQMGAAQYSEVLQDPKVVISKDPKEIEPVTRVAARIIEAAKRSKYGDVAKAFDWEVTVIKDDNTKNAWALPGGKIAVYTGIFPMAKNEAGLAAIMGHEVVHALAEHGGERMSQGLVAQFGMTAAAIVLSTQGQNPALNALAMQAMGLGVQTGVLLPFSRKHESEADYIGILLAGDAGYDPREAIHIWERMAAASDGAPPEFLSTHPAHETRIADLTKWMPEAMELYRKAPKAPVANLPLITPSPLPRPPQQPNAARLLH</sequence>
<dbReference type="PROSITE" id="PS51257">
    <property type="entry name" value="PROKAR_LIPOPROTEIN"/>
    <property type="match status" value="1"/>
</dbReference>
<comment type="similarity">
    <text evidence="6">Belongs to the peptidase M48 family.</text>
</comment>
<dbReference type="RefSeq" id="WP_312641929.1">
    <property type="nucleotide sequence ID" value="NZ_CP116967.1"/>
</dbReference>
<dbReference type="InterPro" id="IPR051156">
    <property type="entry name" value="Mito/Outer_Membr_Metalloprot"/>
</dbReference>
<dbReference type="PANTHER" id="PTHR22726">
    <property type="entry name" value="METALLOENDOPEPTIDASE OMA1"/>
    <property type="match status" value="1"/>
</dbReference>
<evidence type="ECO:0000256" key="1">
    <source>
        <dbReference type="ARBA" id="ARBA00022670"/>
    </source>
</evidence>
<proteinExistence type="inferred from homology"/>
<dbReference type="EMBL" id="CP116967">
    <property type="protein sequence ID" value="WNM57442.1"/>
    <property type="molecule type" value="Genomic_DNA"/>
</dbReference>
<dbReference type="Pfam" id="PF01435">
    <property type="entry name" value="Peptidase_M48"/>
    <property type="match status" value="1"/>
</dbReference>
<dbReference type="Gene3D" id="3.30.2010.10">
    <property type="entry name" value="Metalloproteases ('zincins'), catalytic domain"/>
    <property type="match status" value="1"/>
</dbReference>
<feature type="region of interest" description="Disordered" evidence="7">
    <location>
        <begin position="285"/>
        <end position="305"/>
    </location>
</feature>
<protein>
    <submittedName>
        <fullName evidence="9">M48 family metallopeptidase</fullName>
    </submittedName>
</protein>